<evidence type="ECO:0000256" key="1">
    <source>
        <dbReference type="SAM" id="Phobius"/>
    </source>
</evidence>
<keyword evidence="1" id="KW-0472">Membrane</keyword>
<organism evidence="2 3">
    <name type="scientific">Fragilariopsis cylindrus CCMP1102</name>
    <dbReference type="NCBI Taxonomy" id="635003"/>
    <lineage>
        <taxon>Eukaryota</taxon>
        <taxon>Sar</taxon>
        <taxon>Stramenopiles</taxon>
        <taxon>Ochrophyta</taxon>
        <taxon>Bacillariophyta</taxon>
        <taxon>Bacillariophyceae</taxon>
        <taxon>Bacillariophycidae</taxon>
        <taxon>Bacillariales</taxon>
        <taxon>Bacillariaceae</taxon>
        <taxon>Fragilariopsis</taxon>
    </lineage>
</organism>
<feature type="transmembrane region" description="Helical" evidence="1">
    <location>
        <begin position="194"/>
        <end position="221"/>
    </location>
</feature>
<dbReference type="InParanoid" id="A0A1E7FR80"/>
<dbReference type="OrthoDB" id="52692at2759"/>
<keyword evidence="3" id="KW-1185">Reference proteome</keyword>
<proteinExistence type="predicted"/>
<name>A0A1E7FR80_9STRA</name>
<feature type="transmembrane region" description="Helical" evidence="1">
    <location>
        <begin position="265"/>
        <end position="284"/>
    </location>
</feature>
<dbReference type="AlphaFoldDB" id="A0A1E7FR80"/>
<accession>A0A1E7FR80</accession>
<keyword evidence="1" id="KW-0812">Transmembrane</keyword>
<gene>
    <name evidence="2" type="ORF">FRACYDRAFT_234300</name>
</gene>
<sequence>MVRQIAKDIRLVQDVLIEHSLDPSMAPQLAISLQSSQHIVESQRDICYQQAMFDAHQRQLDRQQSERQHRESLQGVKYDPNWKEKLQIIRNKCYYWNLLGYGGVSRLWWEVILIQQLARWVIPVWQNYYHNYHSGIMYGNNDHENGQLVASAFIKDTIASILTQVCDCQSSCTIADTSTADMPTTTAIKSNASWFPAAAATVIISLNTSIMGSTLSSFVAVLSSMMKQFVPHNMMMEYMTCYGYCILYGSVLLMMTMILHQGLRILSVPSLLHHIVNIISISLFYGPQRTFVLFLTTMMRMVMVMIVTVDDHNDDANISSNSTAGLQQQQQQHQYLSSYSMMGCSFLLVSLWILMPLLSWIRTCTLYHKVERCVKNASPVDFETSFGKGCAELKRWRWEQIFVRYILLSMYSTLVMWESME</sequence>
<protein>
    <submittedName>
        <fullName evidence="2">Uncharacterized protein</fullName>
    </submittedName>
</protein>
<reference evidence="2 3" key="1">
    <citation type="submission" date="2016-09" db="EMBL/GenBank/DDBJ databases">
        <title>Extensive genetic diversity and differential bi-allelic expression allows diatom success in the polar Southern Ocean.</title>
        <authorList>
            <consortium name="DOE Joint Genome Institute"/>
            <person name="Mock T."/>
            <person name="Otillar R.P."/>
            <person name="Strauss J."/>
            <person name="Dupont C."/>
            <person name="Frickenhaus S."/>
            <person name="Maumus F."/>
            <person name="Mcmullan M."/>
            <person name="Sanges R."/>
            <person name="Schmutz J."/>
            <person name="Toseland A."/>
            <person name="Valas R."/>
            <person name="Veluchamy A."/>
            <person name="Ward B.J."/>
            <person name="Allen A."/>
            <person name="Barry K."/>
            <person name="Falciatore A."/>
            <person name="Ferrante M."/>
            <person name="Fortunato A.E."/>
            <person name="Gloeckner G."/>
            <person name="Gruber A."/>
            <person name="Hipkin R."/>
            <person name="Janech M."/>
            <person name="Kroth P."/>
            <person name="Leese F."/>
            <person name="Lindquist E."/>
            <person name="Lyon B.R."/>
            <person name="Martin J."/>
            <person name="Mayer C."/>
            <person name="Parker M."/>
            <person name="Quesneville H."/>
            <person name="Raymond J."/>
            <person name="Uhlig C."/>
            <person name="Valentin K.U."/>
            <person name="Worden A.Z."/>
            <person name="Armbrust E.V."/>
            <person name="Bowler C."/>
            <person name="Green B."/>
            <person name="Moulton V."/>
            <person name="Van Oosterhout C."/>
            <person name="Grigoriev I."/>
        </authorList>
    </citation>
    <scope>NUCLEOTIDE SEQUENCE [LARGE SCALE GENOMIC DNA]</scope>
    <source>
        <strain evidence="2 3">CCMP1102</strain>
    </source>
</reference>
<evidence type="ECO:0000313" key="3">
    <source>
        <dbReference type="Proteomes" id="UP000095751"/>
    </source>
</evidence>
<dbReference type="KEGG" id="fcy:FRACYDRAFT_234300"/>
<feature type="transmembrane region" description="Helical" evidence="1">
    <location>
        <begin position="241"/>
        <end position="259"/>
    </location>
</feature>
<dbReference type="Proteomes" id="UP000095751">
    <property type="component" value="Unassembled WGS sequence"/>
</dbReference>
<feature type="transmembrane region" description="Helical" evidence="1">
    <location>
        <begin position="402"/>
        <end position="420"/>
    </location>
</feature>
<evidence type="ECO:0000313" key="2">
    <source>
        <dbReference type="EMBL" id="OEU20669.1"/>
    </source>
</evidence>
<feature type="transmembrane region" description="Helical" evidence="1">
    <location>
        <begin position="339"/>
        <end position="361"/>
    </location>
</feature>
<feature type="transmembrane region" description="Helical" evidence="1">
    <location>
        <begin position="291"/>
        <end position="309"/>
    </location>
</feature>
<dbReference type="EMBL" id="KV784354">
    <property type="protein sequence ID" value="OEU20669.1"/>
    <property type="molecule type" value="Genomic_DNA"/>
</dbReference>
<keyword evidence="1" id="KW-1133">Transmembrane helix</keyword>